<evidence type="ECO:0000256" key="1">
    <source>
        <dbReference type="SAM" id="MobiDB-lite"/>
    </source>
</evidence>
<proteinExistence type="predicted"/>
<accession>A0AAJ1WZA3</accession>
<organism evidence="2 3">
    <name type="scientific">Methylobacterium brachiatum</name>
    <dbReference type="NCBI Taxonomy" id="269660"/>
    <lineage>
        <taxon>Bacteria</taxon>
        <taxon>Pseudomonadati</taxon>
        <taxon>Pseudomonadota</taxon>
        <taxon>Alphaproteobacteria</taxon>
        <taxon>Hyphomicrobiales</taxon>
        <taxon>Methylobacteriaceae</taxon>
        <taxon>Methylobacterium</taxon>
    </lineage>
</organism>
<evidence type="ECO:0000313" key="3">
    <source>
        <dbReference type="Proteomes" id="UP001223420"/>
    </source>
</evidence>
<protein>
    <submittedName>
        <fullName evidence="2">Uncharacterized protein</fullName>
    </submittedName>
</protein>
<dbReference type="EMBL" id="JAUSWL010000017">
    <property type="protein sequence ID" value="MDQ0546745.1"/>
    <property type="molecule type" value="Genomic_DNA"/>
</dbReference>
<dbReference type="Proteomes" id="UP001223420">
    <property type="component" value="Unassembled WGS sequence"/>
</dbReference>
<feature type="region of interest" description="Disordered" evidence="1">
    <location>
        <begin position="1"/>
        <end position="35"/>
    </location>
</feature>
<name>A0AAJ1WZA3_9HYPH</name>
<evidence type="ECO:0000313" key="2">
    <source>
        <dbReference type="EMBL" id="MDQ0546745.1"/>
    </source>
</evidence>
<sequence length="245" mass="26544">MPPCGISAPCSPHMRATSSTRAAPPPPDDHRRRPYPTWNELLSEVRAARAKSGIEDCTPCVLCIQRTGARRLCSDDCSSRDRHRSCARRSAVEPWPLRKNGSSGQRRTAVTLSEIDKSQNASAQAAAGEKGRARENCRRWPVPPLPGSHLDRCPARPNLDLPSALAASAVSAWFERLPGLYPTPTGVRAAAGRHSFAANLAFPRNISAIAGKNPLYHSVVQSSCNKPHRPTGRFIRGDPSCSTTL</sequence>
<reference evidence="2" key="1">
    <citation type="submission" date="2023-07" db="EMBL/GenBank/DDBJ databases">
        <title>Genomic Encyclopedia of Type Strains, Phase IV (KMG-IV): sequencing the most valuable type-strain genomes for metagenomic binning, comparative biology and taxonomic classification.</title>
        <authorList>
            <person name="Goeker M."/>
        </authorList>
    </citation>
    <scope>NUCLEOTIDE SEQUENCE</scope>
    <source>
        <strain evidence="2">DSM 19569</strain>
    </source>
</reference>
<comment type="caution">
    <text evidence="2">The sequence shown here is derived from an EMBL/GenBank/DDBJ whole genome shotgun (WGS) entry which is preliminary data.</text>
</comment>
<gene>
    <name evidence="2" type="ORF">QO001_005697</name>
</gene>
<dbReference type="AlphaFoldDB" id="A0AAJ1WZA3"/>